<evidence type="ECO:0000313" key="2">
    <source>
        <dbReference type="EnsemblPlants" id="PAC:32974313.CDS.1"/>
    </source>
</evidence>
<reference evidence="1 3" key="1">
    <citation type="journal article" date="2008" name="Science">
        <title>The Physcomitrella genome reveals evolutionary insights into the conquest of land by plants.</title>
        <authorList>
            <person name="Rensing S."/>
            <person name="Lang D."/>
            <person name="Zimmer A."/>
            <person name="Terry A."/>
            <person name="Salamov A."/>
            <person name="Shapiro H."/>
            <person name="Nishiyama T."/>
            <person name="Perroud P.-F."/>
            <person name="Lindquist E."/>
            <person name="Kamisugi Y."/>
            <person name="Tanahashi T."/>
            <person name="Sakakibara K."/>
            <person name="Fujita T."/>
            <person name="Oishi K."/>
            <person name="Shin-I T."/>
            <person name="Kuroki Y."/>
            <person name="Toyoda A."/>
            <person name="Suzuki Y."/>
            <person name="Hashimoto A."/>
            <person name="Yamaguchi K."/>
            <person name="Sugano A."/>
            <person name="Kohara Y."/>
            <person name="Fujiyama A."/>
            <person name="Anterola A."/>
            <person name="Aoki S."/>
            <person name="Ashton N."/>
            <person name="Barbazuk W.B."/>
            <person name="Barker E."/>
            <person name="Bennetzen J."/>
            <person name="Bezanilla M."/>
            <person name="Blankenship R."/>
            <person name="Cho S.H."/>
            <person name="Dutcher S."/>
            <person name="Estelle M."/>
            <person name="Fawcett J.A."/>
            <person name="Gundlach H."/>
            <person name="Hanada K."/>
            <person name="Heyl A."/>
            <person name="Hicks K.A."/>
            <person name="Hugh J."/>
            <person name="Lohr M."/>
            <person name="Mayer K."/>
            <person name="Melkozernov A."/>
            <person name="Murata T."/>
            <person name="Nelson D."/>
            <person name="Pils B."/>
            <person name="Prigge M."/>
            <person name="Reiss B."/>
            <person name="Renner T."/>
            <person name="Rombauts S."/>
            <person name="Rushton P."/>
            <person name="Sanderfoot A."/>
            <person name="Schween G."/>
            <person name="Shiu S.-H."/>
            <person name="Stueber K."/>
            <person name="Theodoulou F.L."/>
            <person name="Tu H."/>
            <person name="Van de Peer Y."/>
            <person name="Verrier P.J."/>
            <person name="Waters E."/>
            <person name="Wood A."/>
            <person name="Yang L."/>
            <person name="Cove D."/>
            <person name="Cuming A."/>
            <person name="Hasebe M."/>
            <person name="Lucas S."/>
            <person name="Mishler D.B."/>
            <person name="Reski R."/>
            <person name="Grigoriev I."/>
            <person name="Quatrano R.S."/>
            <person name="Boore J.L."/>
        </authorList>
    </citation>
    <scope>NUCLEOTIDE SEQUENCE [LARGE SCALE GENOMIC DNA]</scope>
    <source>
        <strain evidence="2 3">cv. Gransden 2004</strain>
    </source>
</reference>
<protein>
    <submittedName>
        <fullName evidence="1 2">Uncharacterized protein</fullName>
    </submittedName>
</protein>
<accession>A0A2K1JSH8</accession>
<dbReference type="EMBL" id="ABEU02000012">
    <property type="protein sequence ID" value="PNR44396.1"/>
    <property type="molecule type" value="Genomic_DNA"/>
</dbReference>
<dbReference type="Proteomes" id="UP000006727">
    <property type="component" value="Chromosome 12"/>
</dbReference>
<keyword evidence="3" id="KW-1185">Reference proteome</keyword>
<name>A0A2K1JSH8_PHYPA</name>
<dbReference type="AlphaFoldDB" id="A0A2K1JSH8"/>
<evidence type="ECO:0000313" key="3">
    <source>
        <dbReference type="Proteomes" id="UP000006727"/>
    </source>
</evidence>
<dbReference type="OrthoDB" id="10486157at2759"/>
<dbReference type="Gramene" id="Pp3c12_26090V3.1">
    <property type="protein sequence ID" value="PAC:32974313.CDS.1"/>
    <property type="gene ID" value="Pp3c12_26090"/>
</dbReference>
<gene>
    <name evidence="2" type="primary">LOC112289419</name>
    <name evidence="1" type="ORF">PHYPA_016780</name>
</gene>
<proteinExistence type="predicted"/>
<reference evidence="1 3" key="2">
    <citation type="journal article" date="2018" name="Plant J.">
        <title>The Physcomitrella patens chromosome-scale assembly reveals moss genome structure and evolution.</title>
        <authorList>
            <person name="Lang D."/>
            <person name="Ullrich K.K."/>
            <person name="Murat F."/>
            <person name="Fuchs J."/>
            <person name="Jenkins J."/>
            <person name="Haas F.B."/>
            <person name="Piednoel M."/>
            <person name="Gundlach H."/>
            <person name="Van Bel M."/>
            <person name="Meyberg R."/>
            <person name="Vives C."/>
            <person name="Morata J."/>
            <person name="Symeonidi A."/>
            <person name="Hiss M."/>
            <person name="Muchero W."/>
            <person name="Kamisugi Y."/>
            <person name="Saleh O."/>
            <person name="Blanc G."/>
            <person name="Decker E.L."/>
            <person name="van Gessel N."/>
            <person name="Grimwood J."/>
            <person name="Hayes R.D."/>
            <person name="Graham S.W."/>
            <person name="Gunter L.E."/>
            <person name="McDaniel S.F."/>
            <person name="Hoernstein S.N.W."/>
            <person name="Larsson A."/>
            <person name="Li F.W."/>
            <person name="Perroud P.F."/>
            <person name="Phillips J."/>
            <person name="Ranjan P."/>
            <person name="Rokshar D.S."/>
            <person name="Rothfels C.J."/>
            <person name="Schneider L."/>
            <person name="Shu S."/>
            <person name="Stevenson D.W."/>
            <person name="Thummler F."/>
            <person name="Tillich M."/>
            <person name="Villarreal Aguilar J.C."/>
            <person name="Widiez T."/>
            <person name="Wong G.K."/>
            <person name="Wymore A."/>
            <person name="Zhang Y."/>
            <person name="Zimmer A.D."/>
            <person name="Quatrano R.S."/>
            <person name="Mayer K.F.X."/>
            <person name="Goodstein D."/>
            <person name="Casacuberta J.M."/>
            <person name="Vandepoele K."/>
            <person name="Reski R."/>
            <person name="Cuming A.C."/>
            <person name="Tuskan G.A."/>
            <person name="Maumus F."/>
            <person name="Salse J."/>
            <person name="Schmutz J."/>
            <person name="Rensing S.A."/>
        </authorList>
    </citation>
    <scope>NUCLEOTIDE SEQUENCE [LARGE SCALE GENOMIC DNA]</scope>
    <source>
        <strain evidence="2 3">cv. Gransden 2004</strain>
    </source>
</reference>
<evidence type="ECO:0000313" key="1">
    <source>
        <dbReference type="EMBL" id="PNR44396.1"/>
    </source>
</evidence>
<organism evidence="1">
    <name type="scientific">Physcomitrium patens</name>
    <name type="common">Spreading-leaved earth moss</name>
    <name type="synonym">Physcomitrella patens</name>
    <dbReference type="NCBI Taxonomy" id="3218"/>
    <lineage>
        <taxon>Eukaryota</taxon>
        <taxon>Viridiplantae</taxon>
        <taxon>Streptophyta</taxon>
        <taxon>Embryophyta</taxon>
        <taxon>Bryophyta</taxon>
        <taxon>Bryophytina</taxon>
        <taxon>Bryopsida</taxon>
        <taxon>Funariidae</taxon>
        <taxon>Funariales</taxon>
        <taxon>Funariaceae</taxon>
        <taxon>Physcomitrium</taxon>
    </lineage>
</organism>
<sequence>MAMLRRDAIVRKTSRPVSATNAFLTTSFPGNFMADVEQDDMKKDLNEDDDENESPLSSSCEFLESVNSVIADVVDGQKYLKETGRTKPRPMKRRSLVVCMVMSAIQPYLSDVENRMGNLRRTTSSSFAKTCRLVSQLSFGASKTLSSIVDDQRKSEAEQCVPAAA</sequence>
<reference evidence="2" key="3">
    <citation type="submission" date="2020-12" db="UniProtKB">
        <authorList>
            <consortium name="EnsemblPlants"/>
        </authorList>
    </citation>
    <scope>IDENTIFICATION</scope>
</reference>
<dbReference type="EnsemblPlants" id="Pp3c12_26090V3.1">
    <property type="protein sequence ID" value="PAC:32974313.CDS.1"/>
    <property type="gene ID" value="Pp3c12_26090"/>
</dbReference>
<dbReference type="PaxDb" id="3218-PP1S155_87V6.1"/>